<keyword evidence="3" id="KW-1185">Reference proteome</keyword>
<feature type="coiled-coil region" evidence="1">
    <location>
        <begin position="347"/>
        <end position="391"/>
    </location>
</feature>
<keyword evidence="1" id="KW-0175">Coiled coil</keyword>
<evidence type="ECO:0000313" key="3">
    <source>
        <dbReference type="Proteomes" id="UP000233551"/>
    </source>
</evidence>
<name>A0A2I0LCQ8_PUNGR</name>
<reference evidence="2 3" key="1">
    <citation type="submission" date="2017-11" db="EMBL/GenBank/DDBJ databases">
        <title>De-novo sequencing of pomegranate (Punica granatum L.) genome.</title>
        <authorList>
            <person name="Akparov Z."/>
            <person name="Amiraslanov A."/>
            <person name="Hajiyeva S."/>
            <person name="Abbasov M."/>
            <person name="Kaur K."/>
            <person name="Hamwieh A."/>
            <person name="Solovyev V."/>
            <person name="Salamov A."/>
            <person name="Braich B."/>
            <person name="Kosarev P."/>
            <person name="Mahmoud A."/>
            <person name="Hajiyev E."/>
            <person name="Babayeva S."/>
            <person name="Izzatullayeva V."/>
            <person name="Mammadov A."/>
            <person name="Mammadov A."/>
            <person name="Sharifova S."/>
            <person name="Ojaghi J."/>
            <person name="Eynullazada K."/>
            <person name="Bayramov B."/>
            <person name="Abdulazimova A."/>
            <person name="Shahmuradov I."/>
        </authorList>
    </citation>
    <scope>NUCLEOTIDE SEQUENCE [LARGE SCALE GENOMIC DNA]</scope>
    <source>
        <strain evidence="3">cv. AG2017</strain>
        <tissue evidence="2">Leaf</tissue>
    </source>
</reference>
<sequence>MDRPAPSLRLESITPPSPGGLDLLEDRHRVLGSPTSSVQLPRDRVDTHDRGIYGAHLEAYTHHSRRLHTQPVRRDLKPTLYPPRNTRLGVHHELHQGWDHGIRIAWLLDLTLLRALTPLTGSCQSDALGGHSYVEALLAETIRSLDYLREVQRGRMRGSPQLLQVWLLAHIRPFCSPHPFSYIADQRSLIARLVPVFPPPERGFSEWRHFLHKLTPTRFLWVARWGPSGPMITGCPGIIGIPLLSLLGSTLIFPSRADLTSSAPARFLQIQEIRQLQDTSVIQRLYFPEHPIDEERALFATLAYVAQFHSQGSVSPRRPHNAPISRAASAVTPEVESSAQAALCTELQSIREERDRLRCELVDSHAEVEDYRELQGELTQTRARAVSLDREIARLSTALD</sequence>
<dbReference type="AlphaFoldDB" id="A0A2I0LCQ8"/>
<accession>A0A2I0LCQ8</accession>
<gene>
    <name evidence="2" type="ORF">CRG98_001104</name>
</gene>
<comment type="caution">
    <text evidence="2">The sequence shown here is derived from an EMBL/GenBank/DDBJ whole genome shotgun (WGS) entry which is preliminary data.</text>
</comment>
<evidence type="ECO:0000313" key="2">
    <source>
        <dbReference type="EMBL" id="PKI78464.1"/>
    </source>
</evidence>
<evidence type="ECO:0000256" key="1">
    <source>
        <dbReference type="SAM" id="Coils"/>
    </source>
</evidence>
<dbReference type="EMBL" id="PGOL01000047">
    <property type="protein sequence ID" value="PKI78464.1"/>
    <property type="molecule type" value="Genomic_DNA"/>
</dbReference>
<organism evidence="2 3">
    <name type="scientific">Punica granatum</name>
    <name type="common">Pomegranate</name>
    <dbReference type="NCBI Taxonomy" id="22663"/>
    <lineage>
        <taxon>Eukaryota</taxon>
        <taxon>Viridiplantae</taxon>
        <taxon>Streptophyta</taxon>
        <taxon>Embryophyta</taxon>
        <taxon>Tracheophyta</taxon>
        <taxon>Spermatophyta</taxon>
        <taxon>Magnoliopsida</taxon>
        <taxon>eudicotyledons</taxon>
        <taxon>Gunneridae</taxon>
        <taxon>Pentapetalae</taxon>
        <taxon>rosids</taxon>
        <taxon>malvids</taxon>
        <taxon>Myrtales</taxon>
        <taxon>Lythraceae</taxon>
        <taxon>Punica</taxon>
    </lineage>
</organism>
<dbReference type="Proteomes" id="UP000233551">
    <property type="component" value="Unassembled WGS sequence"/>
</dbReference>
<evidence type="ECO:0008006" key="4">
    <source>
        <dbReference type="Google" id="ProtNLM"/>
    </source>
</evidence>
<proteinExistence type="predicted"/>
<protein>
    <recommendedName>
        <fullName evidence="4">Aminotransferase-like plant mobile domain-containing protein</fullName>
    </recommendedName>
</protein>